<sequence>MPQLRLVAGELGDRVHRLFADALADELLACLTSAERGRCCAAVNRRWADASRRLAAVEAAAIWLEPDMAAARTRIFENTRRREEVRAAYVTEHCEPAKGLPDALSTHLATLWEQGCGARVEEEDWSSAASVGAFLKHLAAKNVSMNTLVIAPEAERRKWATALEQIPGEVRSVFDEAELDRVEAAARRRDRRRDVRIYVLSYERAAENWEFITGVENWRHVILDQGADADEDWPWFPGGYGDGEVFFLHAQDHYVLYRPGAVTTAAAAAFHLYFVLLKMEVPVGLDRNLYDDTAQNRSWFALLRAIERGDAFTREVLRRELTSILDASVCSAAPGYRLGRARATPDTGVAAEVRRRVDDVPPNLRGGLRGLAID</sequence>
<dbReference type="Proteomes" id="UP001363151">
    <property type="component" value="Unassembled WGS sequence"/>
</dbReference>
<keyword evidence="2" id="KW-1185">Reference proteome</keyword>
<organism evidence="1 2">
    <name type="scientific">Aureococcus anophagefferens</name>
    <name type="common">Harmful bloom alga</name>
    <dbReference type="NCBI Taxonomy" id="44056"/>
    <lineage>
        <taxon>Eukaryota</taxon>
        <taxon>Sar</taxon>
        <taxon>Stramenopiles</taxon>
        <taxon>Ochrophyta</taxon>
        <taxon>Pelagophyceae</taxon>
        <taxon>Pelagomonadales</taxon>
        <taxon>Pelagomonadaceae</taxon>
        <taxon>Aureococcus</taxon>
    </lineage>
</organism>
<name>A0ABR1FTV7_AURAN</name>
<reference evidence="1 2" key="1">
    <citation type="submission" date="2024-03" db="EMBL/GenBank/DDBJ databases">
        <title>Aureococcus anophagefferens CCMP1851 and Kratosvirus quantuckense: Draft genome of a second virus-susceptible host strain in the model system.</title>
        <authorList>
            <person name="Chase E."/>
            <person name="Truchon A.R."/>
            <person name="Schepens W."/>
            <person name="Wilhelm S.W."/>
        </authorList>
    </citation>
    <scope>NUCLEOTIDE SEQUENCE [LARGE SCALE GENOMIC DNA]</scope>
    <source>
        <strain evidence="1 2">CCMP1851</strain>
    </source>
</reference>
<accession>A0ABR1FTV7</accession>
<gene>
    <name evidence="1" type="ORF">SO694_00020010</name>
</gene>
<evidence type="ECO:0000313" key="1">
    <source>
        <dbReference type="EMBL" id="KAK7238554.1"/>
    </source>
</evidence>
<comment type="caution">
    <text evidence="1">The sequence shown here is derived from an EMBL/GenBank/DDBJ whole genome shotgun (WGS) entry which is preliminary data.</text>
</comment>
<evidence type="ECO:0008006" key="3">
    <source>
        <dbReference type="Google" id="ProtNLM"/>
    </source>
</evidence>
<evidence type="ECO:0000313" key="2">
    <source>
        <dbReference type="Proteomes" id="UP001363151"/>
    </source>
</evidence>
<protein>
    <recommendedName>
        <fullName evidence="3">SNF2 N-terminal domain-containing protein</fullName>
    </recommendedName>
</protein>
<dbReference type="EMBL" id="JBBJCI010000229">
    <property type="protein sequence ID" value="KAK7238554.1"/>
    <property type="molecule type" value="Genomic_DNA"/>
</dbReference>
<proteinExistence type="predicted"/>